<sequence length="334" mass="37278">MLCMIIFLLLILFITFKLYQHFFPAPLVNPQGKYVLISGCDTGFGHELAKVLDGQGFNVLAGVYSNESKEKLGKNLSKKATVFKLDITKQQDIDAAFDLVKAKTDNLYALVNNAGVGKGGLIDWIPMQLYRDLMEVNFFGHVSMTKTFLPLLLKQAGNRVINLTSVAGYFAGPALSPYCASKSALEAFSDCLRREMATWGLKVSILEPGFMRTAIIEGHKETLKRLWADLPVATQERWGEGFFNNQLQNRTNNVFMKHAQDPIIVVRALQHAVSSTQPRIRYRPGWQSAYFFYPLSMMPACVGDFVLSLTGTKGEKPAGVLKRLEQAVKQSQPN</sequence>
<dbReference type="PROSITE" id="PS00061">
    <property type="entry name" value="ADH_SHORT"/>
    <property type="match status" value="1"/>
</dbReference>
<dbReference type="Proteomes" id="UP000677228">
    <property type="component" value="Unassembled WGS sequence"/>
</dbReference>
<dbReference type="EMBL" id="CAJOBA010037216">
    <property type="protein sequence ID" value="CAF4038091.1"/>
    <property type="molecule type" value="Genomic_DNA"/>
</dbReference>
<protein>
    <submittedName>
        <fullName evidence="4">Uncharacterized protein</fullName>
    </submittedName>
</protein>
<evidence type="ECO:0000256" key="3">
    <source>
        <dbReference type="SAM" id="SignalP"/>
    </source>
</evidence>
<dbReference type="Proteomes" id="UP000681722">
    <property type="component" value="Unassembled WGS sequence"/>
</dbReference>
<dbReference type="OrthoDB" id="5296at2759"/>
<dbReference type="EMBL" id="CAJNOK010015669">
    <property type="protein sequence ID" value="CAF1230028.1"/>
    <property type="molecule type" value="Genomic_DNA"/>
</dbReference>
<proteinExistence type="inferred from homology"/>
<comment type="similarity">
    <text evidence="2">Belongs to the short-chain dehydrogenases/reductases (SDR) family.</text>
</comment>
<name>A0A814WFU4_9BILA</name>
<dbReference type="AlphaFoldDB" id="A0A814WFU4"/>
<dbReference type="Proteomes" id="UP000663829">
    <property type="component" value="Unassembled WGS sequence"/>
</dbReference>
<dbReference type="Pfam" id="PF00106">
    <property type="entry name" value="adh_short"/>
    <property type="match status" value="1"/>
</dbReference>
<organism evidence="4 8">
    <name type="scientific">Didymodactylos carnosus</name>
    <dbReference type="NCBI Taxonomy" id="1234261"/>
    <lineage>
        <taxon>Eukaryota</taxon>
        <taxon>Metazoa</taxon>
        <taxon>Spiralia</taxon>
        <taxon>Gnathifera</taxon>
        <taxon>Rotifera</taxon>
        <taxon>Eurotatoria</taxon>
        <taxon>Bdelloidea</taxon>
        <taxon>Philodinida</taxon>
        <taxon>Philodinidae</taxon>
        <taxon>Didymodactylos</taxon>
    </lineage>
</organism>
<keyword evidence="8" id="KW-1185">Reference proteome</keyword>
<accession>A0A814WFU4</accession>
<dbReference type="PANTHER" id="PTHR43313">
    <property type="entry name" value="SHORT-CHAIN DEHYDROGENASE/REDUCTASE FAMILY 9C"/>
    <property type="match status" value="1"/>
</dbReference>
<gene>
    <name evidence="4" type="ORF">GPM918_LOCUS23706</name>
    <name evidence="5" type="ORF">OVA965_LOCUS25331</name>
    <name evidence="6" type="ORF">SRO942_LOCUS23705</name>
    <name evidence="7" type="ORF">TMI583_LOCUS26060</name>
</gene>
<evidence type="ECO:0000313" key="7">
    <source>
        <dbReference type="EMBL" id="CAF4038091.1"/>
    </source>
</evidence>
<dbReference type="PRINTS" id="PR00080">
    <property type="entry name" value="SDRFAMILY"/>
</dbReference>
<dbReference type="PRINTS" id="PR00081">
    <property type="entry name" value="GDHRDH"/>
</dbReference>
<dbReference type="GO" id="GO:0008202">
    <property type="term" value="P:steroid metabolic process"/>
    <property type="evidence" value="ECO:0007669"/>
    <property type="project" value="TreeGrafter"/>
</dbReference>
<dbReference type="Proteomes" id="UP000682733">
    <property type="component" value="Unassembled WGS sequence"/>
</dbReference>
<dbReference type="GO" id="GO:0016491">
    <property type="term" value="F:oxidoreductase activity"/>
    <property type="evidence" value="ECO:0007669"/>
    <property type="project" value="UniProtKB-KW"/>
</dbReference>
<feature type="chain" id="PRO_5036226315" evidence="3">
    <location>
        <begin position="20"/>
        <end position="334"/>
    </location>
</feature>
<evidence type="ECO:0000313" key="8">
    <source>
        <dbReference type="Proteomes" id="UP000663829"/>
    </source>
</evidence>
<dbReference type="InterPro" id="IPR002347">
    <property type="entry name" value="SDR_fam"/>
</dbReference>
<keyword evidence="3" id="KW-0732">Signal</keyword>
<reference evidence="4" key="1">
    <citation type="submission" date="2021-02" db="EMBL/GenBank/DDBJ databases">
        <authorList>
            <person name="Nowell W R."/>
        </authorList>
    </citation>
    <scope>NUCLEOTIDE SEQUENCE</scope>
</reference>
<evidence type="ECO:0000313" key="6">
    <source>
        <dbReference type="EMBL" id="CAF3965250.1"/>
    </source>
</evidence>
<feature type="signal peptide" evidence="3">
    <location>
        <begin position="1"/>
        <end position="19"/>
    </location>
</feature>
<dbReference type="InterPro" id="IPR020904">
    <property type="entry name" value="Sc_DH/Rdtase_CS"/>
</dbReference>
<evidence type="ECO:0000313" key="4">
    <source>
        <dbReference type="EMBL" id="CAF1200737.1"/>
    </source>
</evidence>
<dbReference type="EMBL" id="CAJNOQ010008571">
    <property type="protein sequence ID" value="CAF1200737.1"/>
    <property type="molecule type" value="Genomic_DNA"/>
</dbReference>
<keyword evidence="1" id="KW-0560">Oxidoreductase</keyword>
<comment type="caution">
    <text evidence="4">The sequence shown here is derived from an EMBL/GenBank/DDBJ whole genome shotgun (WGS) entry which is preliminary data.</text>
</comment>
<evidence type="ECO:0000256" key="1">
    <source>
        <dbReference type="ARBA" id="ARBA00023002"/>
    </source>
</evidence>
<dbReference type="EMBL" id="CAJOBC010008572">
    <property type="protein sequence ID" value="CAF3965250.1"/>
    <property type="molecule type" value="Genomic_DNA"/>
</dbReference>
<evidence type="ECO:0000313" key="5">
    <source>
        <dbReference type="EMBL" id="CAF1230028.1"/>
    </source>
</evidence>
<evidence type="ECO:0000256" key="2">
    <source>
        <dbReference type="RuleBase" id="RU000363"/>
    </source>
</evidence>
<dbReference type="PANTHER" id="PTHR43313:SF1">
    <property type="entry name" value="3BETA-HYDROXYSTEROID DEHYDROGENASE DHS-16"/>
    <property type="match status" value="1"/>
</dbReference>
<dbReference type="Gene3D" id="3.40.50.720">
    <property type="entry name" value="NAD(P)-binding Rossmann-like Domain"/>
    <property type="match status" value="1"/>
</dbReference>
<dbReference type="SUPFAM" id="SSF51735">
    <property type="entry name" value="NAD(P)-binding Rossmann-fold domains"/>
    <property type="match status" value="1"/>
</dbReference>
<dbReference type="InterPro" id="IPR036291">
    <property type="entry name" value="NAD(P)-bd_dom_sf"/>
</dbReference>